<feature type="region of interest" description="Disordered" evidence="1">
    <location>
        <begin position="319"/>
        <end position="467"/>
    </location>
</feature>
<comment type="caution">
    <text evidence="4">The sequence shown here is derived from an EMBL/GenBank/DDBJ whole genome shotgun (WGS) entry which is preliminary data.</text>
</comment>
<protein>
    <submittedName>
        <fullName evidence="4">FecR domain-containing protein</fullName>
    </submittedName>
</protein>
<feature type="domain" description="FecR protein" evidence="3">
    <location>
        <begin position="68"/>
        <end position="151"/>
    </location>
</feature>
<evidence type="ECO:0000256" key="2">
    <source>
        <dbReference type="SAM" id="SignalP"/>
    </source>
</evidence>
<evidence type="ECO:0000259" key="3">
    <source>
        <dbReference type="Pfam" id="PF04773"/>
    </source>
</evidence>
<evidence type="ECO:0000313" key="5">
    <source>
        <dbReference type="Proteomes" id="UP000625316"/>
    </source>
</evidence>
<proteinExistence type="predicted"/>
<accession>A0A928VVB3</accession>
<dbReference type="AlphaFoldDB" id="A0A928VVB3"/>
<gene>
    <name evidence="4" type="ORF">IQ266_26295</name>
</gene>
<organism evidence="4 5">
    <name type="scientific">Romeriopsis navalis LEGE 11480</name>
    <dbReference type="NCBI Taxonomy" id="2777977"/>
    <lineage>
        <taxon>Bacteria</taxon>
        <taxon>Bacillati</taxon>
        <taxon>Cyanobacteriota</taxon>
        <taxon>Cyanophyceae</taxon>
        <taxon>Leptolyngbyales</taxon>
        <taxon>Leptolyngbyaceae</taxon>
        <taxon>Romeriopsis</taxon>
        <taxon>Romeriopsis navalis</taxon>
    </lineage>
</organism>
<dbReference type="PANTHER" id="PTHR38731:SF3">
    <property type="entry name" value="BLL6125 PROTEIN"/>
    <property type="match status" value="1"/>
</dbReference>
<feature type="compositionally biased region" description="Pro residues" evidence="1">
    <location>
        <begin position="454"/>
        <end position="467"/>
    </location>
</feature>
<evidence type="ECO:0000313" key="4">
    <source>
        <dbReference type="EMBL" id="MBE9033250.1"/>
    </source>
</evidence>
<feature type="compositionally biased region" description="Pro residues" evidence="1">
    <location>
        <begin position="380"/>
        <end position="441"/>
    </location>
</feature>
<dbReference type="Pfam" id="PF04773">
    <property type="entry name" value="FecR"/>
    <property type="match status" value="1"/>
</dbReference>
<dbReference type="Proteomes" id="UP000625316">
    <property type="component" value="Unassembled WGS sequence"/>
</dbReference>
<dbReference type="PANTHER" id="PTHR38731">
    <property type="entry name" value="LIPL45-RELATED LIPOPROTEIN-RELATED"/>
    <property type="match status" value="1"/>
</dbReference>
<keyword evidence="2" id="KW-0732">Signal</keyword>
<sequence length="467" mass="49251">MSKKALLFVTALLLSTSATFSGGAAHARRPIAWARVIKLVNTVRFKPAGAGWRFARKSDRLQRAGESLFTSRGSRAELRLSEGSLLRMSSNTHLWIQPNSRNLIQRSGTSLYVIRPGGGRTTIRTPYGRAGIRGSALAVRVNEQTSTMVVLALTNNPEGPMDVEAENGQKRSIEAGQMAVIKDGKVQLYEFDLNTFYQTSSLVQGLGLDGKSAVDADAALADPEVQKTLKAVQAETLPALLAQQPIAGDNVAINPTILQPSSRNLQPEDLVMQQASVGGIDPSSQQFENTAERQLANPRPVPPVSTAVPAVPTSPLVPPVTPPVPPPSVSPSVPPVVDTPVDRSPTDQPAVPPGQPSNPTLPTILPIDPPPTAGSLSPPVEQPVTPPVEQPVTPPVEQPITPPVEQPITPPVEQPVTPPVEQPVTPPVEPVPETPIEPPAEQPGDRGGTNTPSAPNPDPVITPPGDS</sequence>
<keyword evidence="5" id="KW-1185">Reference proteome</keyword>
<dbReference type="InterPro" id="IPR006860">
    <property type="entry name" value="FecR"/>
</dbReference>
<dbReference type="Gene3D" id="2.60.120.1440">
    <property type="match status" value="1"/>
</dbReference>
<dbReference type="EMBL" id="JADEXQ010000167">
    <property type="protein sequence ID" value="MBE9033250.1"/>
    <property type="molecule type" value="Genomic_DNA"/>
</dbReference>
<feature type="region of interest" description="Disordered" evidence="1">
    <location>
        <begin position="279"/>
        <end position="307"/>
    </location>
</feature>
<feature type="signal peptide" evidence="2">
    <location>
        <begin position="1"/>
        <end position="20"/>
    </location>
</feature>
<reference evidence="4" key="1">
    <citation type="submission" date="2020-10" db="EMBL/GenBank/DDBJ databases">
        <authorList>
            <person name="Castelo-Branco R."/>
            <person name="Eusebio N."/>
            <person name="Adriana R."/>
            <person name="Vieira A."/>
            <person name="Brugerolle De Fraissinette N."/>
            <person name="Rezende De Castro R."/>
            <person name="Schneider M.P."/>
            <person name="Vasconcelos V."/>
            <person name="Leao P.N."/>
        </authorList>
    </citation>
    <scope>NUCLEOTIDE SEQUENCE</scope>
    <source>
        <strain evidence="4">LEGE 11480</strain>
    </source>
</reference>
<name>A0A928VVB3_9CYAN</name>
<dbReference type="PRINTS" id="PR01217">
    <property type="entry name" value="PRICHEXTENSN"/>
</dbReference>
<evidence type="ECO:0000256" key="1">
    <source>
        <dbReference type="SAM" id="MobiDB-lite"/>
    </source>
</evidence>
<feature type="compositionally biased region" description="Pro residues" evidence="1">
    <location>
        <begin position="319"/>
        <end position="334"/>
    </location>
</feature>
<feature type="chain" id="PRO_5036794538" evidence="2">
    <location>
        <begin position="21"/>
        <end position="467"/>
    </location>
</feature>